<feature type="compositionally biased region" description="Polar residues" evidence="1">
    <location>
        <begin position="161"/>
        <end position="187"/>
    </location>
</feature>
<protein>
    <submittedName>
        <fullName evidence="2">Uncharacterized protein</fullName>
    </submittedName>
</protein>
<dbReference type="EMBL" id="KL142399">
    <property type="protein sequence ID" value="KDR70058.1"/>
    <property type="molecule type" value="Genomic_DNA"/>
</dbReference>
<feature type="region of interest" description="Disordered" evidence="1">
    <location>
        <begin position="155"/>
        <end position="187"/>
    </location>
</feature>
<proteinExistence type="predicted"/>
<evidence type="ECO:0000256" key="1">
    <source>
        <dbReference type="SAM" id="MobiDB-lite"/>
    </source>
</evidence>
<dbReference type="OrthoDB" id="2662268at2759"/>
<keyword evidence="3" id="KW-1185">Reference proteome</keyword>
<dbReference type="AlphaFoldDB" id="A0A067STI0"/>
<sequence length="555" mass="61777">MLWSTAPISFFPPDLPVLLALLMSRRASPVVPTRQGSMAPTYAPFPQYRDQLQHTDGVVPNNFLPYNPYRSLTSTPVPRQGSVAPVLTGASEPVQYAGQATNYSSGAQNFGLAVHAPANLSSRNSEILTFSVPLGPQPQPSLSPAHSVQHNIPQAAHRQPMGSSSFTQYPPSSPALSRQGSMSSNYSDSSEIYGNAEYCGCISQPIRSNSADLPRQSSSLSLRRQATMTLAINSPAFDPQHIMRGDTLILSDNPPINRPDSRKENRRITPAAGTHFHTSSPSLQATKAVVPHKTNGLDRRSSMITRPLTKTTSAVFKSSGLKSHTTLNGPVQYIRPLINGSFWLDERNSTAAIPDGCFQEMVPAPNFISPKPRQILYEQCHDIFSLKFEPHLYDVNCDVFGVPLRDCLNGIGMKDADERIFKGWHDAGHTYIRLEITWPGYPKLLWGMDFSIFDLDQQLITRREMAYKIACHYQNLCEIIELNSLEKGDDRDPPLLGRDSRWRIGQGGYSFDRMRLAGLSRTADNIWQAKIWVITDDDFPQDPDKFFMLGSIHDF</sequence>
<gene>
    <name evidence="2" type="ORF">GALMADRAFT_904158</name>
</gene>
<reference evidence="3" key="1">
    <citation type="journal article" date="2014" name="Proc. Natl. Acad. Sci. U.S.A.">
        <title>Extensive sampling of basidiomycete genomes demonstrates inadequacy of the white-rot/brown-rot paradigm for wood decay fungi.</title>
        <authorList>
            <person name="Riley R."/>
            <person name="Salamov A.A."/>
            <person name="Brown D.W."/>
            <person name="Nagy L.G."/>
            <person name="Floudas D."/>
            <person name="Held B.W."/>
            <person name="Levasseur A."/>
            <person name="Lombard V."/>
            <person name="Morin E."/>
            <person name="Otillar R."/>
            <person name="Lindquist E.A."/>
            <person name="Sun H."/>
            <person name="LaButti K.M."/>
            <person name="Schmutz J."/>
            <person name="Jabbour D."/>
            <person name="Luo H."/>
            <person name="Baker S.E."/>
            <person name="Pisabarro A.G."/>
            <person name="Walton J.D."/>
            <person name="Blanchette R.A."/>
            <person name="Henrissat B."/>
            <person name="Martin F."/>
            <person name="Cullen D."/>
            <person name="Hibbett D.S."/>
            <person name="Grigoriev I.V."/>
        </authorList>
    </citation>
    <scope>NUCLEOTIDE SEQUENCE [LARGE SCALE GENOMIC DNA]</scope>
    <source>
        <strain evidence="3">CBS 339.88</strain>
    </source>
</reference>
<name>A0A067STI0_GALM3</name>
<evidence type="ECO:0000313" key="3">
    <source>
        <dbReference type="Proteomes" id="UP000027222"/>
    </source>
</evidence>
<dbReference type="HOGENOM" id="CLU_490934_0_0_1"/>
<evidence type="ECO:0000313" key="2">
    <source>
        <dbReference type="EMBL" id="KDR70058.1"/>
    </source>
</evidence>
<organism evidence="2 3">
    <name type="scientific">Galerina marginata (strain CBS 339.88)</name>
    <dbReference type="NCBI Taxonomy" id="685588"/>
    <lineage>
        <taxon>Eukaryota</taxon>
        <taxon>Fungi</taxon>
        <taxon>Dikarya</taxon>
        <taxon>Basidiomycota</taxon>
        <taxon>Agaricomycotina</taxon>
        <taxon>Agaricomycetes</taxon>
        <taxon>Agaricomycetidae</taxon>
        <taxon>Agaricales</taxon>
        <taxon>Agaricineae</taxon>
        <taxon>Strophariaceae</taxon>
        <taxon>Galerina</taxon>
    </lineage>
</organism>
<accession>A0A067STI0</accession>
<dbReference type="Proteomes" id="UP000027222">
    <property type="component" value="Unassembled WGS sequence"/>
</dbReference>